<dbReference type="AlphaFoldDB" id="A0A368GJ62"/>
<evidence type="ECO:0000313" key="2">
    <source>
        <dbReference type="Proteomes" id="UP000252519"/>
    </source>
</evidence>
<dbReference type="GO" id="GO:0008080">
    <property type="term" value="F:N-acetyltransferase activity"/>
    <property type="evidence" value="ECO:0007669"/>
    <property type="project" value="TreeGrafter"/>
</dbReference>
<protein>
    <recommendedName>
        <fullName evidence="3">N-acetyltransferase domain-containing protein</fullName>
    </recommendedName>
</protein>
<accession>A0A368GJ62</accession>
<proteinExistence type="predicted"/>
<organism evidence="1 2">
    <name type="scientific">Ancylostoma caninum</name>
    <name type="common">Dog hookworm</name>
    <dbReference type="NCBI Taxonomy" id="29170"/>
    <lineage>
        <taxon>Eukaryota</taxon>
        <taxon>Metazoa</taxon>
        <taxon>Ecdysozoa</taxon>
        <taxon>Nematoda</taxon>
        <taxon>Chromadorea</taxon>
        <taxon>Rhabditida</taxon>
        <taxon>Rhabditina</taxon>
        <taxon>Rhabditomorpha</taxon>
        <taxon>Strongyloidea</taxon>
        <taxon>Ancylostomatidae</taxon>
        <taxon>Ancylostomatinae</taxon>
        <taxon>Ancylostoma</taxon>
    </lineage>
</organism>
<dbReference type="SUPFAM" id="SSF55729">
    <property type="entry name" value="Acyl-CoA N-acyltransferases (Nat)"/>
    <property type="match status" value="1"/>
</dbReference>
<dbReference type="EMBL" id="JOJR01000129">
    <property type="protein sequence ID" value="RCN44433.1"/>
    <property type="molecule type" value="Genomic_DNA"/>
</dbReference>
<dbReference type="PANTHER" id="PTHR20905">
    <property type="entry name" value="N-ACETYLTRANSFERASE-RELATED"/>
    <property type="match status" value="1"/>
</dbReference>
<keyword evidence="2" id="KW-1185">Reference proteome</keyword>
<comment type="caution">
    <text evidence="1">The sequence shown here is derived from an EMBL/GenBank/DDBJ whole genome shotgun (WGS) entry which is preliminary data.</text>
</comment>
<gene>
    <name evidence="1" type="ORF">ANCCAN_09570</name>
</gene>
<evidence type="ECO:0008006" key="3">
    <source>
        <dbReference type="Google" id="ProtNLM"/>
    </source>
</evidence>
<reference evidence="1 2" key="1">
    <citation type="submission" date="2014-10" db="EMBL/GenBank/DDBJ databases">
        <title>Draft genome of the hookworm Ancylostoma caninum.</title>
        <authorList>
            <person name="Mitreva M."/>
        </authorList>
    </citation>
    <scope>NUCLEOTIDE SEQUENCE [LARGE SCALE GENOMIC DNA]</scope>
    <source>
        <strain evidence="1 2">Baltimore</strain>
    </source>
</reference>
<dbReference type="STRING" id="29170.A0A368GJ62"/>
<sequence>MIRRSLIQIRLYSQKVDPTQAFDFIPAKMSDLADVVDLCTSGLIHDEPHSRALKLTPQGSRALFEYIAAKALHYPYSYRINEKKVDRNTRTETSKDAEKWGSNKIIGFRLLSIGHRDHTLDIEPVPFVEPTEPGAVRLCEILDESKGKFWKLVDPAVTKVIRREITYVVPQHQRKGIANHLVHLGLNFEELKKQGIHGITSEASSLANQRLLTKHGYTCISRPNYKLDMFDGNEGVMVFFKDLRK</sequence>
<evidence type="ECO:0000313" key="1">
    <source>
        <dbReference type="EMBL" id="RCN44433.1"/>
    </source>
</evidence>
<dbReference type="Gene3D" id="3.40.630.30">
    <property type="match status" value="1"/>
</dbReference>
<dbReference type="InterPro" id="IPR016181">
    <property type="entry name" value="Acyl_CoA_acyltransferase"/>
</dbReference>
<name>A0A368GJ62_ANCCA</name>
<dbReference type="Proteomes" id="UP000252519">
    <property type="component" value="Unassembled WGS sequence"/>
</dbReference>
<dbReference type="OrthoDB" id="41532at2759"/>
<dbReference type="PANTHER" id="PTHR20905:SF30">
    <property type="entry name" value="N-ACETYLTRANSFERASE DOMAIN-CONTAINING PROTEIN"/>
    <property type="match status" value="1"/>
</dbReference>